<feature type="compositionally biased region" description="Basic and acidic residues" evidence="2">
    <location>
        <begin position="620"/>
        <end position="640"/>
    </location>
</feature>
<dbReference type="Pfam" id="PF22936">
    <property type="entry name" value="Pol_BBD"/>
    <property type="match status" value="1"/>
</dbReference>
<evidence type="ECO:0000259" key="4">
    <source>
        <dbReference type="Pfam" id="PF22936"/>
    </source>
</evidence>
<feature type="compositionally biased region" description="Polar residues" evidence="2">
    <location>
        <begin position="641"/>
        <end position="650"/>
    </location>
</feature>
<evidence type="ECO:0000313" key="6">
    <source>
        <dbReference type="Proteomes" id="UP001151760"/>
    </source>
</evidence>
<dbReference type="PANTHER" id="PTHR11439">
    <property type="entry name" value="GAG-POL-RELATED RETROTRANSPOSON"/>
    <property type="match status" value="1"/>
</dbReference>
<evidence type="ECO:0000313" key="5">
    <source>
        <dbReference type="EMBL" id="GJT68383.1"/>
    </source>
</evidence>
<sequence length="1585" mass="178959">MKLESTNSGPTAKLPILKLGEYKMWVIRIKQYFQIQDYALWEVIENGNSCVSVPQTTQENGILVTKMYIPVTAEEKTNKKNDVKARGLLLMALPNEHQLTFSQYPNAKSMFASIETRFGGNAATKKTQKTLLKQQYKNFSASSAYLRLRLCINDLYNNFKIVEQKLKKIVGTSSGGQNMAFMTALSTSSTNDANIGSPQVSAASPSVNAASPQVCTASVSDNNVYAFMIENPNGFNVLHQDLEQIHEDDLEAIDLKWQLSLLSVRAKKYYQRTGKKIFINANDTAGDDKSKQGGQSEIRQLQEARNNEDTIFKEMLAIDWCRTHEGKPQHDDKGFVDSGCSRHMTGNIAYLSDFKEFDGGYVAFGGGAYGDKITGKGTLKTDNIDFKDVYFVNELNFNLFSVSQMCDKNNYVLFTDTECLVLSLIFKLPDENQILLKIPKKDNMYSFDMKNIIPKESLTCLVAKATLDESCLAIGRDCRFTCVFFLTTKDETSEILKNFIKEIENLVDKKVKIIRSDNGTEFKNKLLDDFCREKSVSTACYVQNRVLVVKPHNKTPYELFRGFKPALSFMRPFGCHVTILNTLDSLGKFNGKSDEGTSEEVSQDCIMMPIWKDTSYFDSPTKDVDNGKPKTADDAQKQVEDVNTASPNEQDNTEEELEVDLGNITNSYIVPSTPNTRNHKDYLIDNVIGEVKSTVQTKRMSKPTSEQWFLSEVYEQITHNTLNTCLYACFLSHIELTSIAKALSDSSWVEAMQEELLQFKLQQVSTVILLIEKKAIGTKWVFKNKKDERGIVIRNKARLVAQGHRQEEGIHYEEVFAPVARIEAIRLFLVYASFMGFLVYQMDINSAFLYGTIEEEVYVTQPPGFKDPDHPDKVYKVVKALYGLHQAPRAWYETLANYLLSNRFKRGKIDQTLFIKKQKGDILLLQVYVDDIIFGSTNKELSEILKKFNYSDVMSASTLVDLEKPLVKDGDADDVDVHLYRSMIGSLMYLTTSRPDIMFAVCACARFQVTPKTSHLLAVKRIFRYLKGKPTLGLWYSRDSPFELVAYTDSDYAGATQDRKSTTGGFVVDKIFLQKVLMQADFSTWSQVKHIEYLMLNASPLKLVMRLSIRSGDNKERLPPTALAEAVVGQWCQDTILGDVNAQTRFEIASKQSNDPPLSRGYTLGSGEDMMPVFVYAVKYMLMLSVQVSAAEVNLIIYTSCIEQFWATAKVQTVNGVRQLQALVDKKRVIVTESSIRNDLYLDDAEGTDCLPTATIFEELARMGTGTAEVPHVETEMRKVYPPHSNDPKPSAKDAQAKEIAALKKRIQRLERRKMSRPTGLKRLRKVGMSRRVESSEDQESLGAPEDASKQGRSIEDIDADVDVSLVDETQERQNDDLMFDSGVLEDDVMHVEAKVDGKDEQSTKPNDSTVGEAVTTASVDDSVVPTTIEEITLAQTLIQIKAAKPKVPSEFRVPQETQPSSSKDKGNGIMIEPEVPLNRKDQISLDEQIARDIQAKLDAELLEEQKLARKQQEEANIALIKSWENTQAMMEADRLLAERLQSKEKEELTNEEKAKLFMELMEKRRKHFATLRAQEKRNKPLTKA</sequence>
<name>A0ABQ5FYD6_9ASTR</name>
<proteinExistence type="predicted"/>
<keyword evidence="1" id="KW-0378">Hydrolase</keyword>
<evidence type="ECO:0000256" key="1">
    <source>
        <dbReference type="ARBA" id="ARBA00022750"/>
    </source>
</evidence>
<dbReference type="Gene3D" id="3.30.420.10">
    <property type="entry name" value="Ribonuclease H-like superfamily/Ribonuclease H"/>
    <property type="match status" value="1"/>
</dbReference>
<comment type="caution">
    <text evidence="5">The sequence shown here is derived from an EMBL/GenBank/DDBJ whole genome shotgun (WGS) entry which is preliminary data.</text>
</comment>
<feature type="region of interest" description="Disordered" evidence="2">
    <location>
        <begin position="283"/>
        <end position="304"/>
    </location>
</feature>
<feature type="region of interest" description="Disordered" evidence="2">
    <location>
        <begin position="618"/>
        <end position="654"/>
    </location>
</feature>
<feature type="compositionally biased region" description="Basic and acidic residues" evidence="2">
    <location>
        <begin position="1347"/>
        <end position="1356"/>
    </location>
</feature>
<dbReference type="InterPro" id="IPR012337">
    <property type="entry name" value="RNaseH-like_sf"/>
</dbReference>
<dbReference type="PANTHER" id="PTHR11439:SF509">
    <property type="entry name" value="RNA-DIRECTED DNA POLYMERASE"/>
    <property type="match status" value="1"/>
</dbReference>
<feature type="compositionally biased region" description="Basic residues" evidence="2">
    <location>
        <begin position="1308"/>
        <end position="1329"/>
    </location>
</feature>
<dbReference type="InterPro" id="IPR054722">
    <property type="entry name" value="PolX-like_BBD"/>
</dbReference>
<keyword evidence="1" id="KW-0064">Aspartyl protease</keyword>
<dbReference type="EMBL" id="BQNB010017894">
    <property type="protein sequence ID" value="GJT68383.1"/>
    <property type="molecule type" value="Genomic_DNA"/>
</dbReference>
<reference evidence="5" key="2">
    <citation type="submission" date="2022-01" db="EMBL/GenBank/DDBJ databases">
        <authorList>
            <person name="Yamashiro T."/>
            <person name="Shiraishi A."/>
            <person name="Satake H."/>
            <person name="Nakayama K."/>
        </authorList>
    </citation>
    <scope>NUCLEOTIDE SEQUENCE</scope>
</reference>
<feature type="region of interest" description="Disordered" evidence="2">
    <location>
        <begin position="1450"/>
        <end position="1470"/>
    </location>
</feature>
<reference evidence="5" key="1">
    <citation type="journal article" date="2022" name="Int. J. Mol. Sci.">
        <title>Draft Genome of Tanacetum Coccineum: Genomic Comparison of Closely Related Tanacetum-Family Plants.</title>
        <authorList>
            <person name="Yamashiro T."/>
            <person name="Shiraishi A."/>
            <person name="Nakayama K."/>
            <person name="Satake H."/>
        </authorList>
    </citation>
    <scope>NUCLEOTIDE SEQUENCE</scope>
</reference>
<organism evidence="5 6">
    <name type="scientific">Tanacetum coccineum</name>
    <dbReference type="NCBI Taxonomy" id="301880"/>
    <lineage>
        <taxon>Eukaryota</taxon>
        <taxon>Viridiplantae</taxon>
        <taxon>Streptophyta</taxon>
        <taxon>Embryophyta</taxon>
        <taxon>Tracheophyta</taxon>
        <taxon>Spermatophyta</taxon>
        <taxon>Magnoliopsida</taxon>
        <taxon>eudicotyledons</taxon>
        <taxon>Gunneridae</taxon>
        <taxon>Pentapetalae</taxon>
        <taxon>asterids</taxon>
        <taxon>campanulids</taxon>
        <taxon>Asterales</taxon>
        <taxon>Asteraceae</taxon>
        <taxon>Asteroideae</taxon>
        <taxon>Anthemideae</taxon>
        <taxon>Anthemidinae</taxon>
        <taxon>Tanacetum</taxon>
    </lineage>
</organism>
<dbReference type="InterPro" id="IPR036397">
    <property type="entry name" value="RNaseH_sf"/>
</dbReference>
<dbReference type="InterPro" id="IPR043502">
    <property type="entry name" value="DNA/RNA_pol_sf"/>
</dbReference>
<evidence type="ECO:0000259" key="3">
    <source>
        <dbReference type="Pfam" id="PF07727"/>
    </source>
</evidence>
<feature type="domain" description="Reverse transcriptase Ty1/copia-type" evidence="3">
    <location>
        <begin position="771"/>
        <end position="948"/>
    </location>
</feature>
<accession>A0ABQ5FYD6</accession>
<dbReference type="Pfam" id="PF07727">
    <property type="entry name" value="RVT_2"/>
    <property type="match status" value="1"/>
</dbReference>
<dbReference type="InterPro" id="IPR013103">
    <property type="entry name" value="RVT_2"/>
</dbReference>
<keyword evidence="6" id="KW-1185">Reference proteome</keyword>
<evidence type="ECO:0000256" key="2">
    <source>
        <dbReference type="SAM" id="MobiDB-lite"/>
    </source>
</evidence>
<protein>
    <submittedName>
        <fullName evidence="5">Retrovirus-related pol polyprotein from transposon TNT 1-94</fullName>
    </submittedName>
</protein>
<dbReference type="SUPFAM" id="SSF56672">
    <property type="entry name" value="DNA/RNA polymerases"/>
    <property type="match status" value="1"/>
</dbReference>
<dbReference type="Proteomes" id="UP001151760">
    <property type="component" value="Unassembled WGS sequence"/>
</dbReference>
<feature type="domain" description="Retrovirus-related Pol polyprotein from transposon TNT 1-94-like beta-barrel" evidence="4">
    <location>
        <begin position="335"/>
        <end position="409"/>
    </location>
</feature>
<feature type="region of interest" description="Disordered" evidence="2">
    <location>
        <begin position="1308"/>
        <end position="1361"/>
    </location>
</feature>
<keyword evidence="1" id="KW-0645">Protease</keyword>
<dbReference type="SUPFAM" id="SSF53098">
    <property type="entry name" value="Ribonuclease H-like"/>
    <property type="match status" value="1"/>
</dbReference>
<gene>
    <name evidence="5" type="ORF">Tco_1019863</name>
</gene>